<dbReference type="CDD" id="cd01098">
    <property type="entry name" value="PAN_AP_plant"/>
    <property type="match status" value="1"/>
</dbReference>
<dbReference type="PANTHER" id="PTHR32444:SF198">
    <property type="entry name" value="BULB-TYPE LECTIN DOMAIN-CONTAINING PROTEIN"/>
    <property type="match status" value="1"/>
</dbReference>
<name>A0ABQ8HXF4_9ROSI</name>
<comment type="caution">
    <text evidence="13">The sequence shown here is derived from an EMBL/GenBank/DDBJ whole genome shotgun (WGS) entry which is preliminary data.</text>
</comment>
<dbReference type="SUPFAM" id="SSF51110">
    <property type="entry name" value="alpha-D-mannose-specific plant lectins"/>
    <property type="match status" value="1"/>
</dbReference>
<comment type="subcellular location">
    <subcellularLocation>
        <location evidence="1">Membrane</location>
        <topology evidence="1">Single-pass membrane protein</topology>
    </subcellularLocation>
</comment>
<evidence type="ECO:0000256" key="9">
    <source>
        <dbReference type="SAM" id="Phobius"/>
    </source>
</evidence>
<keyword evidence="4 9" id="KW-1133">Transmembrane helix</keyword>
<dbReference type="InterPro" id="IPR001480">
    <property type="entry name" value="Bulb-type_lectin_dom"/>
</dbReference>
<dbReference type="Gene3D" id="2.90.10.10">
    <property type="entry name" value="Bulb-type lectin domain"/>
    <property type="match status" value="1"/>
</dbReference>
<keyword evidence="5 9" id="KW-0472">Membrane</keyword>
<dbReference type="PROSITE" id="PS51257">
    <property type="entry name" value="PROKAR_LIPOPROTEIN"/>
    <property type="match status" value="1"/>
</dbReference>
<keyword evidence="14" id="KW-1185">Reference proteome</keyword>
<dbReference type="SMART" id="SM00108">
    <property type="entry name" value="B_lectin"/>
    <property type="match status" value="1"/>
</dbReference>
<evidence type="ECO:0000313" key="14">
    <source>
        <dbReference type="Proteomes" id="UP000827721"/>
    </source>
</evidence>
<dbReference type="PROSITE" id="PS50927">
    <property type="entry name" value="BULB_LECTIN"/>
    <property type="match status" value="1"/>
</dbReference>
<dbReference type="Pfam" id="PF11883">
    <property type="entry name" value="DUF3403"/>
    <property type="match status" value="1"/>
</dbReference>
<evidence type="ECO:0000256" key="1">
    <source>
        <dbReference type="ARBA" id="ARBA00004167"/>
    </source>
</evidence>
<evidence type="ECO:0000256" key="2">
    <source>
        <dbReference type="ARBA" id="ARBA00022692"/>
    </source>
</evidence>
<evidence type="ECO:0000256" key="7">
    <source>
        <dbReference type="ARBA" id="ARBA00023180"/>
    </source>
</evidence>
<keyword evidence="3 10" id="KW-0732">Signal</keyword>
<proteinExistence type="predicted"/>
<dbReference type="CDD" id="cd00028">
    <property type="entry name" value="B_lectin"/>
    <property type="match status" value="1"/>
</dbReference>
<protein>
    <submittedName>
        <fullName evidence="13">Uncharacterized protein</fullName>
    </submittedName>
</protein>
<feature type="domain" description="Apple" evidence="12">
    <location>
        <begin position="339"/>
        <end position="419"/>
    </location>
</feature>
<feature type="chain" id="PRO_5045556780" evidence="10">
    <location>
        <begin position="28"/>
        <end position="564"/>
    </location>
</feature>
<dbReference type="PANTHER" id="PTHR32444">
    <property type="entry name" value="BULB-TYPE LECTIN DOMAIN-CONTAINING PROTEIN"/>
    <property type="match status" value="1"/>
</dbReference>
<evidence type="ECO:0000259" key="11">
    <source>
        <dbReference type="PROSITE" id="PS50927"/>
    </source>
</evidence>
<dbReference type="Proteomes" id="UP000827721">
    <property type="component" value="Unassembled WGS sequence"/>
</dbReference>
<dbReference type="Gene3D" id="1.10.510.10">
    <property type="entry name" value="Transferase(Phosphotransferase) domain 1"/>
    <property type="match status" value="1"/>
</dbReference>
<dbReference type="InterPro" id="IPR036426">
    <property type="entry name" value="Bulb-type_lectin_dom_sf"/>
</dbReference>
<evidence type="ECO:0000256" key="5">
    <source>
        <dbReference type="ARBA" id="ARBA00023136"/>
    </source>
</evidence>
<feature type="domain" description="Bulb-type lectin" evidence="11">
    <location>
        <begin position="28"/>
        <end position="148"/>
    </location>
</feature>
<keyword evidence="7" id="KW-0325">Glycoprotein</keyword>
<feature type="compositionally biased region" description="Polar residues" evidence="8">
    <location>
        <begin position="171"/>
        <end position="186"/>
    </location>
</feature>
<dbReference type="InterPro" id="IPR021820">
    <property type="entry name" value="S-locus_recpt_kinase_C"/>
</dbReference>
<reference evidence="13 14" key="1">
    <citation type="submission" date="2021-02" db="EMBL/GenBank/DDBJ databases">
        <title>Plant Genome Project.</title>
        <authorList>
            <person name="Zhang R.-G."/>
        </authorList>
    </citation>
    <scope>NUCLEOTIDE SEQUENCE [LARGE SCALE GENOMIC DNA]</scope>
    <source>
        <tissue evidence="13">Leaves</tissue>
    </source>
</reference>
<keyword evidence="2 9" id="KW-0812">Transmembrane</keyword>
<dbReference type="Pfam" id="PF00954">
    <property type="entry name" value="S_locus_glycop"/>
    <property type="match status" value="1"/>
</dbReference>
<feature type="region of interest" description="Disordered" evidence="8">
    <location>
        <begin position="171"/>
        <end position="190"/>
    </location>
</feature>
<dbReference type="SMART" id="SM00473">
    <property type="entry name" value="PAN_AP"/>
    <property type="match status" value="1"/>
</dbReference>
<accession>A0ABQ8HXF4</accession>
<dbReference type="InterPro" id="IPR003609">
    <property type="entry name" value="Pan_app"/>
</dbReference>
<evidence type="ECO:0000256" key="8">
    <source>
        <dbReference type="SAM" id="MobiDB-lite"/>
    </source>
</evidence>
<gene>
    <name evidence="13" type="ORF">JRO89_XS06G0091300</name>
</gene>
<dbReference type="InterPro" id="IPR000858">
    <property type="entry name" value="S_locus_glycoprot_dom"/>
</dbReference>
<evidence type="ECO:0000256" key="6">
    <source>
        <dbReference type="ARBA" id="ARBA00023157"/>
    </source>
</evidence>
<feature type="transmembrane region" description="Helical" evidence="9">
    <location>
        <begin position="430"/>
        <end position="450"/>
    </location>
</feature>
<evidence type="ECO:0000256" key="3">
    <source>
        <dbReference type="ARBA" id="ARBA00022729"/>
    </source>
</evidence>
<dbReference type="EMBL" id="JAFEMO010000006">
    <property type="protein sequence ID" value="KAH7569031.1"/>
    <property type="molecule type" value="Genomic_DNA"/>
</dbReference>
<feature type="signal peptide" evidence="10">
    <location>
        <begin position="1"/>
        <end position="27"/>
    </location>
</feature>
<organism evidence="13 14">
    <name type="scientific">Xanthoceras sorbifolium</name>
    <dbReference type="NCBI Taxonomy" id="99658"/>
    <lineage>
        <taxon>Eukaryota</taxon>
        <taxon>Viridiplantae</taxon>
        <taxon>Streptophyta</taxon>
        <taxon>Embryophyta</taxon>
        <taxon>Tracheophyta</taxon>
        <taxon>Spermatophyta</taxon>
        <taxon>Magnoliopsida</taxon>
        <taxon>eudicotyledons</taxon>
        <taxon>Gunneridae</taxon>
        <taxon>Pentapetalae</taxon>
        <taxon>rosids</taxon>
        <taxon>malvids</taxon>
        <taxon>Sapindales</taxon>
        <taxon>Sapindaceae</taxon>
        <taxon>Xanthoceroideae</taxon>
        <taxon>Xanthoceras</taxon>
    </lineage>
</organism>
<evidence type="ECO:0000313" key="13">
    <source>
        <dbReference type="EMBL" id="KAH7569031.1"/>
    </source>
</evidence>
<dbReference type="Pfam" id="PF01453">
    <property type="entry name" value="B_lectin"/>
    <property type="match status" value="1"/>
</dbReference>
<evidence type="ECO:0000256" key="10">
    <source>
        <dbReference type="SAM" id="SignalP"/>
    </source>
</evidence>
<dbReference type="PROSITE" id="PS50948">
    <property type="entry name" value="PAN"/>
    <property type="match status" value="1"/>
</dbReference>
<evidence type="ECO:0000259" key="12">
    <source>
        <dbReference type="PROSITE" id="PS50948"/>
    </source>
</evidence>
<keyword evidence="6" id="KW-1015">Disulfide bond</keyword>
<sequence>MEPRRRIIFVAPVLFLLSCFYSNLGNAIDTITSSRPIRDHETIISNGSAFKLGFFRPGNSSNRYVGIWYNKESEPVVWVANRNKPLNDASGVVTISDHGNLVVLNGQNEVLWSTNVSNSMTNASAQLLDSGNLVLRNNTNGISIWESFQEPTDTILSGMKVSSNKKTDQKVSLTSWKNPSDPSPGSFSHGIKSSDIPEACIWNESRVYWRPGLWNSQTFIGANGRYSFYNDGFQITVDDQEDAVFFTYTFPNLSMFFVLSSQGILEERDWDEGKKNWKVRYQTLQTECDVYGWCGAFGSCNPQKNPICRCLRGFQPKNIEEWNRGNWTSGCVRKRLLQCERRNLTGEKDRFLKLAKMKLPDFVERSSVPVEICREQCLNNCSCIAYAYDASIGCMTWTESLTDIQKFSSGAVDLYIRLAHSELAKKDNKVLIIIPIVVGIITFAICAFFLHSNRCDNVFTVQAWKLWNENNILALIDPVISNPCFQPEILRCIQVGLLCVQEFVKDRPTMPTVVSMLNSEIVDLPTPKQPAFTESQNALDAKSFVQSKQKCSVNYVTLSVIGGR</sequence>
<dbReference type="Pfam" id="PF08276">
    <property type="entry name" value="PAN_2"/>
    <property type="match status" value="1"/>
</dbReference>
<evidence type="ECO:0000256" key="4">
    <source>
        <dbReference type="ARBA" id="ARBA00022989"/>
    </source>
</evidence>